<proteinExistence type="predicted"/>
<accession>A0ABR8RBC5</accession>
<comment type="caution">
    <text evidence="1">The sequence shown here is derived from an EMBL/GenBank/DDBJ whole genome shotgun (WGS) entry which is preliminary data.</text>
</comment>
<keyword evidence="2" id="KW-1185">Reference proteome</keyword>
<name>A0ABR8RBC5_9BACI</name>
<sequence>MIKFELHLNDFYVDTLNDLVRQFNELIPDNAPYSYSSQDVIELLLIREHVNSELKLIRH</sequence>
<evidence type="ECO:0000313" key="2">
    <source>
        <dbReference type="Proteomes" id="UP000640786"/>
    </source>
</evidence>
<reference evidence="1 2" key="1">
    <citation type="submission" date="2020-08" db="EMBL/GenBank/DDBJ databases">
        <title>A Genomic Blueprint of the Chicken Gut Microbiome.</title>
        <authorList>
            <person name="Gilroy R."/>
            <person name="Ravi A."/>
            <person name="Getino M."/>
            <person name="Pursley I."/>
            <person name="Horton D.L."/>
            <person name="Alikhan N.-F."/>
            <person name="Baker D."/>
            <person name="Gharbi K."/>
            <person name="Hall N."/>
            <person name="Watson M."/>
            <person name="Adriaenssens E.M."/>
            <person name="Foster-Nyarko E."/>
            <person name="Jarju S."/>
            <person name="Secka A."/>
            <person name="Antonio M."/>
            <person name="Oren A."/>
            <person name="Chaudhuri R."/>
            <person name="La Ragione R.M."/>
            <person name="Hildebrand F."/>
            <person name="Pallen M.J."/>
        </authorList>
    </citation>
    <scope>NUCLEOTIDE SEQUENCE [LARGE SCALE GENOMIC DNA]</scope>
    <source>
        <strain evidence="1 2">Sa2BUA9</strain>
    </source>
</reference>
<dbReference type="EMBL" id="JACSQO010000007">
    <property type="protein sequence ID" value="MBD7945088.1"/>
    <property type="molecule type" value="Genomic_DNA"/>
</dbReference>
<organism evidence="1 2">
    <name type="scientific">Psychrobacillus faecigallinarum</name>
    <dbReference type="NCBI Taxonomy" id="2762235"/>
    <lineage>
        <taxon>Bacteria</taxon>
        <taxon>Bacillati</taxon>
        <taxon>Bacillota</taxon>
        <taxon>Bacilli</taxon>
        <taxon>Bacillales</taxon>
        <taxon>Bacillaceae</taxon>
        <taxon>Psychrobacillus</taxon>
    </lineage>
</organism>
<protein>
    <submittedName>
        <fullName evidence="1">Uncharacterized protein</fullName>
    </submittedName>
</protein>
<evidence type="ECO:0000313" key="1">
    <source>
        <dbReference type="EMBL" id="MBD7945088.1"/>
    </source>
</evidence>
<dbReference type="RefSeq" id="WP_191697404.1">
    <property type="nucleotide sequence ID" value="NZ_JACSQO010000007.1"/>
</dbReference>
<dbReference type="Proteomes" id="UP000640786">
    <property type="component" value="Unassembled WGS sequence"/>
</dbReference>
<gene>
    <name evidence="1" type="ORF">H9650_13260</name>
</gene>